<dbReference type="Proteomes" id="UP000567179">
    <property type="component" value="Unassembled WGS sequence"/>
</dbReference>
<organism evidence="3 4">
    <name type="scientific">Psilocybe cf. subviscida</name>
    <dbReference type="NCBI Taxonomy" id="2480587"/>
    <lineage>
        <taxon>Eukaryota</taxon>
        <taxon>Fungi</taxon>
        <taxon>Dikarya</taxon>
        <taxon>Basidiomycota</taxon>
        <taxon>Agaricomycotina</taxon>
        <taxon>Agaricomycetes</taxon>
        <taxon>Agaricomycetidae</taxon>
        <taxon>Agaricales</taxon>
        <taxon>Agaricineae</taxon>
        <taxon>Strophariaceae</taxon>
        <taxon>Psilocybe</taxon>
    </lineage>
</organism>
<dbReference type="InterPro" id="IPR036908">
    <property type="entry name" value="RlpA-like_sf"/>
</dbReference>
<accession>A0A8H5B3K7</accession>
<protein>
    <recommendedName>
        <fullName evidence="2">Expansin-like EG45 domain-containing protein</fullName>
    </recommendedName>
</protein>
<keyword evidence="4" id="KW-1185">Reference proteome</keyword>
<evidence type="ECO:0000259" key="2">
    <source>
        <dbReference type="PROSITE" id="PS50842"/>
    </source>
</evidence>
<dbReference type="InterPro" id="IPR007112">
    <property type="entry name" value="Expansin/allergen_DPBB_dom"/>
</dbReference>
<sequence>MLFSVAVLLSALAAVNAVSVSTLQERTVGNYVQSASGSASFTHYSGCGAPACGKTASGYTAAINQLAFGSGPGLGAGDACGRCFALTGNADPYSPSFTGPFGKSIVVKVTDLCPVQGNQEWCGQTQSNRNNQHSKPFHFDICDDTGGSAQFFPNGHGALTGTFTEVSCSQWSGSDGGANWTGACLSGESAGNWPATGCGNKGESFFLILSPFAFLPPLCIPLHESFDGLADPSSFC</sequence>
<dbReference type="Gene3D" id="2.40.40.10">
    <property type="entry name" value="RlpA-like domain"/>
    <property type="match status" value="1"/>
</dbReference>
<proteinExistence type="predicted"/>
<dbReference type="AlphaFoldDB" id="A0A8H5B3K7"/>
<feature type="signal peptide" evidence="1">
    <location>
        <begin position="1"/>
        <end position="17"/>
    </location>
</feature>
<evidence type="ECO:0000256" key="1">
    <source>
        <dbReference type="SAM" id="SignalP"/>
    </source>
</evidence>
<comment type="caution">
    <text evidence="3">The sequence shown here is derived from an EMBL/GenBank/DDBJ whole genome shotgun (WGS) entry which is preliminary data.</text>
</comment>
<dbReference type="OrthoDB" id="5823761at2759"/>
<feature type="chain" id="PRO_5034092075" description="Expansin-like EG45 domain-containing protein" evidence="1">
    <location>
        <begin position="18"/>
        <end position="236"/>
    </location>
</feature>
<dbReference type="SUPFAM" id="SSF50685">
    <property type="entry name" value="Barwin-like endoglucanases"/>
    <property type="match status" value="1"/>
</dbReference>
<evidence type="ECO:0000313" key="4">
    <source>
        <dbReference type="Proteomes" id="UP000567179"/>
    </source>
</evidence>
<reference evidence="3 4" key="1">
    <citation type="journal article" date="2020" name="ISME J.">
        <title>Uncovering the hidden diversity of litter-decomposition mechanisms in mushroom-forming fungi.</title>
        <authorList>
            <person name="Floudas D."/>
            <person name="Bentzer J."/>
            <person name="Ahren D."/>
            <person name="Johansson T."/>
            <person name="Persson P."/>
            <person name="Tunlid A."/>
        </authorList>
    </citation>
    <scope>NUCLEOTIDE SEQUENCE [LARGE SCALE GENOMIC DNA]</scope>
    <source>
        <strain evidence="3 4">CBS 101986</strain>
    </source>
</reference>
<dbReference type="CDD" id="cd22278">
    <property type="entry name" value="DPBB_GH45_endoglucanase"/>
    <property type="match status" value="1"/>
</dbReference>
<dbReference type="Pfam" id="PF22514">
    <property type="entry name" value="EXPB1_D1"/>
    <property type="match status" value="1"/>
</dbReference>
<dbReference type="EMBL" id="JAACJJ010000042">
    <property type="protein sequence ID" value="KAF5315999.1"/>
    <property type="molecule type" value="Genomic_DNA"/>
</dbReference>
<name>A0A8H5B3K7_9AGAR</name>
<dbReference type="PROSITE" id="PS50842">
    <property type="entry name" value="EXPANSIN_EG45"/>
    <property type="match status" value="1"/>
</dbReference>
<evidence type="ECO:0000313" key="3">
    <source>
        <dbReference type="EMBL" id="KAF5315999.1"/>
    </source>
</evidence>
<keyword evidence="1" id="KW-0732">Signal</keyword>
<gene>
    <name evidence="3" type="ORF">D9619_006339</name>
</gene>
<feature type="domain" description="Expansin-like EG45" evidence="2">
    <location>
        <begin position="49"/>
        <end position="173"/>
    </location>
</feature>